<accession>A0A1R3KT59</accession>
<name>A0A1R3KT59_9ROSI</name>
<evidence type="ECO:0000259" key="3">
    <source>
        <dbReference type="PROSITE" id="PS50072"/>
    </source>
</evidence>
<protein>
    <recommendedName>
        <fullName evidence="2">Peptidyl-prolyl cis-trans isomerase</fullName>
        <shortName evidence="2">PPIase</shortName>
        <ecNumber evidence="2">5.2.1.8</ecNumber>
    </recommendedName>
</protein>
<dbReference type="AlphaFoldDB" id="A0A1R3KT59"/>
<comment type="catalytic activity">
    <reaction evidence="2">
        <text>[protein]-peptidylproline (omega=180) = [protein]-peptidylproline (omega=0)</text>
        <dbReference type="Rhea" id="RHEA:16237"/>
        <dbReference type="Rhea" id="RHEA-COMP:10747"/>
        <dbReference type="Rhea" id="RHEA-COMP:10748"/>
        <dbReference type="ChEBI" id="CHEBI:83833"/>
        <dbReference type="ChEBI" id="CHEBI:83834"/>
        <dbReference type="EC" id="5.2.1.8"/>
    </reaction>
</comment>
<dbReference type="PROSITE" id="PS50072">
    <property type="entry name" value="CSA_PPIASE_2"/>
    <property type="match status" value="1"/>
</dbReference>
<dbReference type="SUPFAM" id="SSF50891">
    <property type="entry name" value="Cyclophilin-like"/>
    <property type="match status" value="1"/>
</dbReference>
<keyword evidence="5" id="KW-1185">Reference proteome</keyword>
<dbReference type="PRINTS" id="PR00153">
    <property type="entry name" value="CSAPPISMRASE"/>
</dbReference>
<evidence type="ECO:0000256" key="2">
    <source>
        <dbReference type="RuleBase" id="RU363019"/>
    </source>
</evidence>
<keyword evidence="2" id="KW-0697">Rotamase</keyword>
<dbReference type="InterPro" id="IPR002130">
    <property type="entry name" value="Cyclophilin-type_PPIase_dom"/>
</dbReference>
<dbReference type="GO" id="GO:0016018">
    <property type="term" value="F:cyclosporin A binding"/>
    <property type="evidence" value="ECO:0007669"/>
    <property type="project" value="TreeGrafter"/>
</dbReference>
<dbReference type="PANTHER" id="PTHR11071">
    <property type="entry name" value="PEPTIDYL-PROLYL CIS-TRANS ISOMERASE"/>
    <property type="match status" value="1"/>
</dbReference>
<proteinExistence type="inferred from homology"/>
<comment type="caution">
    <text evidence="4">The sequence shown here is derived from an EMBL/GenBank/DDBJ whole genome shotgun (WGS) entry which is preliminary data.</text>
</comment>
<comment type="function">
    <text evidence="2">PPIases accelerate the folding of proteins. It catalyzes the cis-trans isomerization of proline imidic peptide bonds in oligopeptides.</text>
</comment>
<dbReference type="InterPro" id="IPR029000">
    <property type="entry name" value="Cyclophilin-like_dom_sf"/>
</dbReference>
<dbReference type="EC" id="5.2.1.8" evidence="2"/>
<sequence>MKHVRPRVLSMANAGPNTNGSQFFICTVKTPWLDNRHVVFGQVDVMDVVRKMFYLQVGCEKRRFPPQGNNGALSSLSMLIVDFDPQPFLQPGAYCLLGVCVYACLTGHLLL</sequence>
<dbReference type="EMBL" id="AWUE01011971">
    <property type="protein sequence ID" value="OMP10229.1"/>
    <property type="molecule type" value="Genomic_DNA"/>
</dbReference>
<gene>
    <name evidence="4" type="ORF">COLO4_04698</name>
</gene>
<dbReference type="STRING" id="93759.A0A1R3KT59"/>
<keyword evidence="2" id="KW-0413">Isomerase</keyword>
<dbReference type="GO" id="GO:0003755">
    <property type="term" value="F:peptidyl-prolyl cis-trans isomerase activity"/>
    <property type="evidence" value="ECO:0007669"/>
    <property type="project" value="UniProtKB-UniRule"/>
</dbReference>
<comment type="similarity">
    <text evidence="1 2">Belongs to the cyclophilin-type PPIase family.</text>
</comment>
<evidence type="ECO:0000256" key="1">
    <source>
        <dbReference type="ARBA" id="ARBA00007365"/>
    </source>
</evidence>
<organism evidence="4 5">
    <name type="scientific">Corchorus olitorius</name>
    <dbReference type="NCBI Taxonomy" id="93759"/>
    <lineage>
        <taxon>Eukaryota</taxon>
        <taxon>Viridiplantae</taxon>
        <taxon>Streptophyta</taxon>
        <taxon>Embryophyta</taxon>
        <taxon>Tracheophyta</taxon>
        <taxon>Spermatophyta</taxon>
        <taxon>Magnoliopsida</taxon>
        <taxon>eudicotyledons</taxon>
        <taxon>Gunneridae</taxon>
        <taxon>Pentapetalae</taxon>
        <taxon>rosids</taxon>
        <taxon>malvids</taxon>
        <taxon>Malvales</taxon>
        <taxon>Malvaceae</taxon>
        <taxon>Grewioideae</taxon>
        <taxon>Apeibeae</taxon>
        <taxon>Corchorus</taxon>
    </lineage>
</organism>
<dbReference type="GO" id="GO:0006457">
    <property type="term" value="P:protein folding"/>
    <property type="evidence" value="ECO:0007669"/>
    <property type="project" value="TreeGrafter"/>
</dbReference>
<evidence type="ECO:0000313" key="4">
    <source>
        <dbReference type="EMBL" id="OMP10229.1"/>
    </source>
</evidence>
<dbReference type="Proteomes" id="UP000187203">
    <property type="component" value="Unassembled WGS sequence"/>
</dbReference>
<feature type="domain" description="PPIase cyclophilin-type" evidence="3">
    <location>
        <begin position="1"/>
        <end position="43"/>
    </location>
</feature>
<reference evidence="5" key="1">
    <citation type="submission" date="2013-09" db="EMBL/GenBank/DDBJ databases">
        <title>Corchorus olitorius genome sequencing.</title>
        <authorList>
            <person name="Alam M."/>
            <person name="Haque M.S."/>
            <person name="Islam M.S."/>
            <person name="Emdad E.M."/>
            <person name="Islam M.M."/>
            <person name="Ahmed B."/>
            <person name="Halim A."/>
            <person name="Hossen Q.M.M."/>
            <person name="Hossain M.Z."/>
            <person name="Ahmed R."/>
            <person name="Khan M.M."/>
            <person name="Islam R."/>
            <person name="Rashid M.M."/>
            <person name="Khan S.A."/>
            <person name="Rahman M.S."/>
            <person name="Alam M."/>
            <person name="Yahiya A.S."/>
            <person name="Khan M.S."/>
            <person name="Azam M.S."/>
            <person name="Haque T."/>
            <person name="Lashkar M.Z.H."/>
            <person name="Akhand A.I."/>
            <person name="Morshed G."/>
            <person name="Roy S."/>
            <person name="Uddin K.S."/>
            <person name="Rabeya T."/>
            <person name="Hossain A.S."/>
            <person name="Chowdhury A."/>
            <person name="Snigdha A.R."/>
            <person name="Mortoza M.S."/>
            <person name="Matin S.A."/>
            <person name="Hoque S.M.E."/>
            <person name="Islam M.K."/>
            <person name="Roy D.K."/>
            <person name="Haider R."/>
            <person name="Moosa M.M."/>
            <person name="Elias S.M."/>
            <person name="Hasan A.M."/>
            <person name="Jahan S."/>
            <person name="Shafiuddin M."/>
            <person name="Mahmood N."/>
            <person name="Shommy N.S."/>
        </authorList>
    </citation>
    <scope>NUCLEOTIDE SEQUENCE [LARGE SCALE GENOMIC DNA]</scope>
    <source>
        <strain evidence="5">cv. O-4</strain>
    </source>
</reference>
<evidence type="ECO:0000313" key="5">
    <source>
        <dbReference type="Proteomes" id="UP000187203"/>
    </source>
</evidence>
<dbReference type="PANTHER" id="PTHR11071:SF420">
    <property type="entry name" value="PEPTIDYL-PROLYL CIS-TRANS ISOMERASE CYP20-3, CHLOROPLASTIC"/>
    <property type="match status" value="1"/>
</dbReference>
<dbReference type="OrthoDB" id="193499at2759"/>
<dbReference type="Pfam" id="PF00160">
    <property type="entry name" value="Pro_isomerase"/>
    <property type="match status" value="1"/>
</dbReference>
<dbReference type="Gene3D" id="2.40.100.10">
    <property type="entry name" value="Cyclophilin-like"/>
    <property type="match status" value="1"/>
</dbReference>
<dbReference type="GO" id="GO:0005737">
    <property type="term" value="C:cytoplasm"/>
    <property type="evidence" value="ECO:0007669"/>
    <property type="project" value="TreeGrafter"/>
</dbReference>